<feature type="domain" description="SnoaL-like" evidence="1">
    <location>
        <begin position="10"/>
        <end position="94"/>
    </location>
</feature>
<dbReference type="Proteomes" id="UP000527616">
    <property type="component" value="Unassembled WGS sequence"/>
</dbReference>
<dbReference type="Gene3D" id="3.10.450.50">
    <property type="match status" value="1"/>
</dbReference>
<dbReference type="EMBL" id="JACBZS010000001">
    <property type="protein sequence ID" value="NYI71207.1"/>
    <property type="molecule type" value="Genomic_DNA"/>
</dbReference>
<reference evidence="2 3" key="1">
    <citation type="submission" date="2020-07" db="EMBL/GenBank/DDBJ databases">
        <title>Sequencing the genomes of 1000 actinobacteria strains.</title>
        <authorList>
            <person name="Klenk H.-P."/>
        </authorList>
    </citation>
    <scope>NUCLEOTIDE SEQUENCE [LARGE SCALE GENOMIC DNA]</scope>
    <source>
        <strain evidence="2 3">DSM 103164</strain>
    </source>
</reference>
<dbReference type="InterPro" id="IPR032710">
    <property type="entry name" value="NTF2-like_dom_sf"/>
</dbReference>
<dbReference type="RefSeq" id="WP_179445061.1">
    <property type="nucleotide sequence ID" value="NZ_JACBZS010000001.1"/>
</dbReference>
<gene>
    <name evidence="2" type="ORF">GGQ54_001767</name>
</gene>
<dbReference type="SUPFAM" id="SSF54427">
    <property type="entry name" value="NTF2-like"/>
    <property type="match status" value="1"/>
</dbReference>
<organism evidence="2 3">
    <name type="scientific">Naumannella cuiyingiana</name>
    <dbReference type="NCBI Taxonomy" id="1347891"/>
    <lineage>
        <taxon>Bacteria</taxon>
        <taxon>Bacillati</taxon>
        <taxon>Actinomycetota</taxon>
        <taxon>Actinomycetes</taxon>
        <taxon>Propionibacteriales</taxon>
        <taxon>Propionibacteriaceae</taxon>
        <taxon>Naumannella</taxon>
    </lineage>
</organism>
<dbReference type="InterPro" id="IPR037401">
    <property type="entry name" value="SnoaL-like"/>
</dbReference>
<protein>
    <submittedName>
        <fullName evidence="2">Ketosteroid isomerase-like protein</fullName>
    </submittedName>
</protein>
<evidence type="ECO:0000259" key="1">
    <source>
        <dbReference type="Pfam" id="PF12680"/>
    </source>
</evidence>
<evidence type="ECO:0000313" key="3">
    <source>
        <dbReference type="Proteomes" id="UP000527616"/>
    </source>
</evidence>
<dbReference type="Pfam" id="PF12680">
    <property type="entry name" value="SnoaL_2"/>
    <property type="match status" value="1"/>
</dbReference>
<keyword evidence="2" id="KW-0413">Isomerase</keyword>
<proteinExistence type="predicted"/>
<name>A0A7Z0D955_9ACTN</name>
<accession>A0A7Z0D955</accession>
<dbReference type="AlphaFoldDB" id="A0A7Z0D955"/>
<evidence type="ECO:0000313" key="2">
    <source>
        <dbReference type="EMBL" id="NYI71207.1"/>
    </source>
</evidence>
<dbReference type="GO" id="GO:0016853">
    <property type="term" value="F:isomerase activity"/>
    <property type="evidence" value="ECO:0007669"/>
    <property type="project" value="UniProtKB-KW"/>
</dbReference>
<sequence>MTEIRIPEPVASFVEVVNRHDPDAFLDAFTETGYVDDWGRTFAGREAIRGWSDVEFIGARGTMTPQRVDVDGDTVTVIADWRSSHANGLSSFAFVTDGDKIVSMTIREG</sequence>
<keyword evidence="3" id="KW-1185">Reference proteome</keyword>
<comment type="caution">
    <text evidence="2">The sequence shown here is derived from an EMBL/GenBank/DDBJ whole genome shotgun (WGS) entry which is preliminary data.</text>
</comment>